<evidence type="ECO:0000313" key="1">
    <source>
        <dbReference type="EMBL" id="SLM28539.1"/>
    </source>
</evidence>
<accession>A0A1W1H7U4</accession>
<protein>
    <submittedName>
        <fullName evidence="1">Uncharacterized protein</fullName>
    </submittedName>
</protein>
<organism evidence="1 2">
    <name type="scientific">Desulfamplus magnetovallimortis</name>
    <dbReference type="NCBI Taxonomy" id="1246637"/>
    <lineage>
        <taxon>Bacteria</taxon>
        <taxon>Pseudomonadati</taxon>
        <taxon>Thermodesulfobacteriota</taxon>
        <taxon>Desulfobacteria</taxon>
        <taxon>Desulfobacterales</taxon>
        <taxon>Desulfobacteraceae</taxon>
        <taxon>Desulfamplus</taxon>
    </lineage>
</organism>
<name>A0A1W1H7U4_9BACT</name>
<dbReference type="AlphaFoldDB" id="A0A1W1H7U4"/>
<gene>
    <name evidence="1" type="ORF">MTBBW1_1380086</name>
</gene>
<proteinExistence type="predicted"/>
<sequence length="40" mass="4735">MLCPIFKIFCTMAKKKLCYFHVLNIKLGYGTEKNIIIKNR</sequence>
<keyword evidence="2" id="KW-1185">Reference proteome</keyword>
<evidence type="ECO:0000313" key="2">
    <source>
        <dbReference type="Proteomes" id="UP000191931"/>
    </source>
</evidence>
<dbReference type="Proteomes" id="UP000191931">
    <property type="component" value="Unassembled WGS sequence"/>
</dbReference>
<dbReference type="EMBL" id="FWEV01000044">
    <property type="protein sequence ID" value="SLM28539.1"/>
    <property type="molecule type" value="Genomic_DNA"/>
</dbReference>
<dbReference type="STRING" id="1246637.MTBBW1_1380086"/>
<reference evidence="1 2" key="1">
    <citation type="submission" date="2017-03" db="EMBL/GenBank/DDBJ databases">
        <authorList>
            <person name="Afonso C.L."/>
            <person name="Miller P.J."/>
            <person name="Scott M.A."/>
            <person name="Spackman E."/>
            <person name="Goraichik I."/>
            <person name="Dimitrov K.M."/>
            <person name="Suarez D.L."/>
            <person name="Swayne D.E."/>
        </authorList>
    </citation>
    <scope>NUCLEOTIDE SEQUENCE [LARGE SCALE GENOMIC DNA]</scope>
    <source>
        <strain evidence="1">PRJEB14757</strain>
    </source>
</reference>